<dbReference type="STRING" id="1121316.SAMN02745207_01168"/>
<dbReference type="GO" id="GO:0042910">
    <property type="term" value="F:xenobiotic transmembrane transporter activity"/>
    <property type="evidence" value="ECO:0007669"/>
    <property type="project" value="InterPro"/>
</dbReference>
<dbReference type="Proteomes" id="UP000184447">
    <property type="component" value="Unassembled WGS sequence"/>
</dbReference>
<evidence type="ECO:0000313" key="14">
    <source>
        <dbReference type="EMBL" id="SHH44978.1"/>
    </source>
</evidence>
<dbReference type="PIRSF" id="PIRSF006603">
    <property type="entry name" value="DinF"/>
    <property type="match status" value="1"/>
</dbReference>
<comment type="function">
    <text evidence="1">Multidrug efflux pump.</text>
</comment>
<feature type="transmembrane region" description="Helical" evidence="13">
    <location>
        <begin position="97"/>
        <end position="119"/>
    </location>
</feature>
<dbReference type="PANTHER" id="PTHR43298:SF2">
    <property type="entry name" value="FMN_FAD EXPORTER YEEO-RELATED"/>
    <property type="match status" value="1"/>
</dbReference>
<keyword evidence="6" id="KW-0050">Antiport</keyword>
<evidence type="ECO:0000256" key="12">
    <source>
        <dbReference type="ARBA" id="ARBA00031636"/>
    </source>
</evidence>
<evidence type="ECO:0000256" key="6">
    <source>
        <dbReference type="ARBA" id="ARBA00022449"/>
    </source>
</evidence>
<dbReference type="InterPro" id="IPR002528">
    <property type="entry name" value="MATE_fam"/>
</dbReference>
<dbReference type="GO" id="GO:0005886">
    <property type="term" value="C:plasma membrane"/>
    <property type="evidence" value="ECO:0007669"/>
    <property type="project" value="UniProtKB-SubCell"/>
</dbReference>
<feature type="transmembrane region" description="Helical" evidence="13">
    <location>
        <begin position="283"/>
        <end position="303"/>
    </location>
</feature>
<feature type="transmembrane region" description="Helical" evidence="13">
    <location>
        <begin position="323"/>
        <end position="344"/>
    </location>
</feature>
<dbReference type="RefSeq" id="WP_073337496.1">
    <property type="nucleotide sequence ID" value="NZ_FQXM01000005.1"/>
</dbReference>
<evidence type="ECO:0000256" key="7">
    <source>
        <dbReference type="ARBA" id="ARBA00022475"/>
    </source>
</evidence>
<keyword evidence="9 13" id="KW-1133">Transmembrane helix</keyword>
<gene>
    <name evidence="14" type="ORF">SAMN02745207_01168</name>
</gene>
<protein>
    <recommendedName>
        <fullName evidence="4">Probable multidrug resistance protein NorM</fullName>
    </recommendedName>
    <alternativeName>
        <fullName evidence="12">Multidrug-efflux transporter</fullName>
    </alternativeName>
</protein>
<dbReference type="OrthoDB" id="9776324at2"/>
<keyword evidence="8 13" id="KW-0812">Transmembrane</keyword>
<evidence type="ECO:0000313" key="15">
    <source>
        <dbReference type="Proteomes" id="UP000184447"/>
    </source>
</evidence>
<feature type="transmembrane region" description="Helical" evidence="13">
    <location>
        <begin position="139"/>
        <end position="160"/>
    </location>
</feature>
<evidence type="ECO:0000256" key="4">
    <source>
        <dbReference type="ARBA" id="ARBA00020268"/>
    </source>
</evidence>
<dbReference type="InterPro" id="IPR050222">
    <property type="entry name" value="MATE_MdtK"/>
</dbReference>
<organism evidence="14 15">
    <name type="scientific">Clostridium grantii DSM 8605</name>
    <dbReference type="NCBI Taxonomy" id="1121316"/>
    <lineage>
        <taxon>Bacteria</taxon>
        <taxon>Bacillati</taxon>
        <taxon>Bacillota</taxon>
        <taxon>Clostridia</taxon>
        <taxon>Eubacteriales</taxon>
        <taxon>Clostridiaceae</taxon>
        <taxon>Clostridium</taxon>
    </lineage>
</organism>
<keyword evidence="15" id="KW-1185">Reference proteome</keyword>
<feature type="transmembrane region" description="Helical" evidence="13">
    <location>
        <begin position="397"/>
        <end position="415"/>
    </location>
</feature>
<dbReference type="GO" id="GO:0006811">
    <property type="term" value="P:monoatomic ion transport"/>
    <property type="evidence" value="ECO:0007669"/>
    <property type="project" value="UniProtKB-KW"/>
</dbReference>
<evidence type="ECO:0000256" key="1">
    <source>
        <dbReference type="ARBA" id="ARBA00003408"/>
    </source>
</evidence>
<reference evidence="14 15" key="1">
    <citation type="submission" date="2016-11" db="EMBL/GenBank/DDBJ databases">
        <authorList>
            <person name="Jaros S."/>
            <person name="Januszkiewicz K."/>
            <person name="Wedrychowicz H."/>
        </authorList>
    </citation>
    <scope>NUCLEOTIDE SEQUENCE [LARGE SCALE GENOMIC DNA]</scope>
    <source>
        <strain evidence="14 15">DSM 8605</strain>
    </source>
</reference>
<dbReference type="PANTHER" id="PTHR43298">
    <property type="entry name" value="MULTIDRUG RESISTANCE PROTEIN NORM-RELATED"/>
    <property type="match status" value="1"/>
</dbReference>
<feature type="transmembrane region" description="Helical" evidence="13">
    <location>
        <begin position="53"/>
        <end position="76"/>
    </location>
</feature>
<dbReference type="Pfam" id="PF01554">
    <property type="entry name" value="MatE"/>
    <property type="match status" value="2"/>
</dbReference>
<evidence type="ECO:0000256" key="5">
    <source>
        <dbReference type="ARBA" id="ARBA00022448"/>
    </source>
</evidence>
<dbReference type="AlphaFoldDB" id="A0A1M5T2R1"/>
<feature type="transmembrane region" description="Helical" evidence="13">
    <location>
        <begin position="356"/>
        <end position="376"/>
    </location>
</feature>
<feature type="transmembrane region" description="Helical" evidence="13">
    <location>
        <begin position="421"/>
        <end position="442"/>
    </location>
</feature>
<keyword evidence="5" id="KW-0813">Transport</keyword>
<dbReference type="EMBL" id="FQXM01000005">
    <property type="protein sequence ID" value="SHH44978.1"/>
    <property type="molecule type" value="Genomic_DNA"/>
</dbReference>
<evidence type="ECO:0000256" key="3">
    <source>
        <dbReference type="ARBA" id="ARBA00010199"/>
    </source>
</evidence>
<feature type="transmembrane region" description="Helical" evidence="13">
    <location>
        <begin position="172"/>
        <end position="192"/>
    </location>
</feature>
<comment type="similarity">
    <text evidence="3">Belongs to the multi antimicrobial extrusion (MATE) (TC 2.A.66.1) family.</text>
</comment>
<name>A0A1M5T2R1_9CLOT</name>
<proteinExistence type="inferred from homology"/>
<dbReference type="InterPro" id="IPR048279">
    <property type="entry name" value="MdtK-like"/>
</dbReference>
<evidence type="ECO:0000256" key="11">
    <source>
        <dbReference type="ARBA" id="ARBA00023136"/>
    </source>
</evidence>
<feature type="transmembrane region" description="Helical" evidence="13">
    <location>
        <begin position="239"/>
        <end position="263"/>
    </location>
</feature>
<keyword evidence="7" id="KW-1003">Cell membrane</keyword>
<dbReference type="NCBIfam" id="TIGR00797">
    <property type="entry name" value="matE"/>
    <property type="match status" value="1"/>
</dbReference>
<feature type="transmembrane region" description="Helical" evidence="13">
    <location>
        <begin position="20"/>
        <end position="41"/>
    </location>
</feature>
<evidence type="ECO:0000256" key="8">
    <source>
        <dbReference type="ARBA" id="ARBA00022692"/>
    </source>
</evidence>
<feature type="transmembrane region" description="Helical" evidence="13">
    <location>
        <begin position="198"/>
        <end position="219"/>
    </location>
</feature>
<evidence type="ECO:0000256" key="9">
    <source>
        <dbReference type="ARBA" id="ARBA00022989"/>
    </source>
</evidence>
<evidence type="ECO:0000256" key="2">
    <source>
        <dbReference type="ARBA" id="ARBA00004651"/>
    </source>
</evidence>
<comment type="subcellular location">
    <subcellularLocation>
        <location evidence="2">Cell membrane</location>
        <topology evidence="2">Multi-pass membrane protein</topology>
    </subcellularLocation>
</comment>
<dbReference type="GO" id="GO:0015297">
    <property type="term" value="F:antiporter activity"/>
    <property type="evidence" value="ECO:0007669"/>
    <property type="project" value="UniProtKB-KW"/>
</dbReference>
<keyword evidence="11 13" id="KW-0472">Membrane</keyword>
<evidence type="ECO:0000256" key="10">
    <source>
        <dbReference type="ARBA" id="ARBA00023065"/>
    </source>
</evidence>
<accession>A0A1M5T2R1</accession>
<dbReference type="CDD" id="cd13138">
    <property type="entry name" value="MATE_yoeA_like"/>
    <property type="match status" value="1"/>
</dbReference>
<sequence length="455" mass="50634">MASKVENRRELILEGNLWKVIMVLAVPVAINDLILGFYNLIDAFFVASIGTMEIAAITFVGPLNMFVQAISVGLGVGGTNLIAREIGKKDYDKAKNVSMQLLIISTMLGILIAMVAFIFSKQILVAASATEGIMELSDIYFKLTVLSSPFVFINSAYISIKRAEGDTLKTMRLNMISMGIKVIFTYIMIYHLNMGIKSLAISTIIGTMFVSCYGFYDLFIRESLVKLSFANFKFTKQVLVALFIISIPIIIEKSSISFSFIVMNKYVIGYSEKVMAGYGITNRINTLFFALVTGFGTGLSPIISQNLAIKQEKRVLKAIRNTFIITISISVILISIVLPLRYALAGLFANGDSEVLYHTVNAMGVYSISVIPWALFQVTNGVFQGTGQTHYNMIISIMRIYCFRLPIVIALTKFTNLAEYSIWYGMLFSNILTGVFALILYFKNRNKLRLVGEKN</sequence>
<evidence type="ECO:0000256" key="13">
    <source>
        <dbReference type="SAM" id="Phobius"/>
    </source>
</evidence>
<keyword evidence="10" id="KW-0406">Ion transport</keyword>